<keyword evidence="3" id="KW-1185">Reference proteome</keyword>
<accession>A0A5D3FD24</accession>
<comment type="caution">
    <text evidence="2">The sequence shown here is derived from an EMBL/GenBank/DDBJ whole genome shotgun (WGS) entry which is preliminary data.</text>
</comment>
<gene>
    <name evidence="2" type="ORF">FXF68_31555</name>
</gene>
<dbReference type="Proteomes" id="UP000323505">
    <property type="component" value="Unassembled WGS sequence"/>
</dbReference>
<name>A0A5D3FD24_9ACTN</name>
<sequence>MSGRHRVQRRRRVRLTLVIVPSRLVWRSARAAWSPVGRSWRRLVERAQARFERRDPFAEVRLAPQRTSPDPVPALAAAPVPPTAAPVEQPSTPEQAVRALHGQHPHLPGAKLHWRFGVNAVAGEVNALDADEAGQRDIVTAYAGVLAAPVDEVAEGAHVTVSTTGAFASVAFTITAVLLLDDTMPLPVFEEAAADPTVGDDTLSTQAIPDKVLAEVVSA</sequence>
<dbReference type="AlphaFoldDB" id="A0A5D3FD24"/>
<reference evidence="2 3" key="1">
    <citation type="submission" date="2019-08" db="EMBL/GenBank/DDBJ databases">
        <title>Actinomadura sp. nov. CYP1-5 isolated from mountain soil.</title>
        <authorList>
            <person name="Songsumanus A."/>
            <person name="Kuncharoen N."/>
            <person name="Kudo T."/>
            <person name="Yuki M."/>
            <person name="Igarashi Y."/>
            <person name="Tanasupawat S."/>
        </authorList>
    </citation>
    <scope>NUCLEOTIDE SEQUENCE [LARGE SCALE GENOMIC DNA]</scope>
    <source>
        <strain evidence="2 3">CYP1-5</strain>
    </source>
</reference>
<organism evidence="2 3">
    <name type="scientific">Actinomadura decatromicini</name>
    <dbReference type="NCBI Taxonomy" id="2604572"/>
    <lineage>
        <taxon>Bacteria</taxon>
        <taxon>Bacillati</taxon>
        <taxon>Actinomycetota</taxon>
        <taxon>Actinomycetes</taxon>
        <taxon>Streptosporangiales</taxon>
        <taxon>Thermomonosporaceae</taxon>
        <taxon>Actinomadura</taxon>
    </lineage>
</organism>
<feature type="region of interest" description="Disordered" evidence="1">
    <location>
        <begin position="63"/>
        <end position="93"/>
    </location>
</feature>
<dbReference type="EMBL" id="VSRQ01000007">
    <property type="protein sequence ID" value="TYK45215.1"/>
    <property type="molecule type" value="Genomic_DNA"/>
</dbReference>
<dbReference type="RefSeq" id="WP_148765653.1">
    <property type="nucleotide sequence ID" value="NZ_VSRQ01000007.1"/>
</dbReference>
<proteinExistence type="predicted"/>
<evidence type="ECO:0000256" key="1">
    <source>
        <dbReference type="SAM" id="MobiDB-lite"/>
    </source>
</evidence>
<protein>
    <submittedName>
        <fullName evidence="2">Uncharacterized protein</fullName>
    </submittedName>
</protein>
<evidence type="ECO:0000313" key="2">
    <source>
        <dbReference type="EMBL" id="TYK45215.1"/>
    </source>
</evidence>
<evidence type="ECO:0000313" key="3">
    <source>
        <dbReference type="Proteomes" id="UP000323505"/>
    </source>
</evidence>